<keyword evidence="3" id="KW-1185">Reference proteome</keyword>
<gene>
    <name evidence="2" type="ORF">FHS34_002108</name>
</gene>
<protein>
    <submittedName>
        <fullName evidence="2">Uncharacterized protein</fullName>
    </submittedName>
</protein>
<name>A0A7W9PSV5_9ACTN</name>
<feature type="region of interest" description="Disordered" evidence="1">
    <location>
        <begin position="1"/>
        <end position="43"/>
    </location>
</feature>
<organism evidence="2 3">
    <name type="scientific">Streptomyces echinatus</name>
    <dbReference type="NCBI Taxonomy" id="67293"/>
    <lineage>
        <taxon>Bacteria</taxon>
        <taxon>Bacillati</taxon>
        <taxon>Actinomycetota</taxon>
        <taxon>Actinomycetes</taxon>
        <taxon>Kitasatosporales</taxon>
        <taxon>Streptomycetaceae</taxon>
        <taxon>Streptomyces</taxon>
    </lineage>
</organism>
<evidence type="ECO:0000313" key="3">
    <source>
        <dbReference type="Proteomes" id="UP000585836"/>
    </source>
</evidence>
<evidence type="ECO:0000313" key="2">
    <source>
        <dbReference type="EMBL" id="MBB5926652.1"/>
    </source>
</evidence>
<proteinExistence type="predicted"/>
<dbReference type="AlphaFoldDB" id="A0A7W9PSV5"/>
<sequence length="82" mass="9241">MRTNTRAVGRVDRAGRTTTVGYRPGDAGRGMYRRAHGPDRAACGEGRRWRTRWDRRPRLLPGVGLPLLSHEATEQGIRAVFQ</sequence>
<dbReference type="EMBL" id="JACHJK010000003">
    <property type="protein sequence ID" value="MBB5926652.1"/>
    <property type="molecule type" value="Genomic_DNA"/>
</dbReference>
<evidence type="ECO:0000256" key="1">
    <source>
        <dbReference type="SAM" id="MobiDB-lite"/>
    </source>
</evidence>
<dbReference type="Proteomes" id="UP000585836">
    <property type="component" value="Unassembled WGS sequence"/>
</dbReference>
<comment type="caution">
    <text evidence="2">The sequence shown here is derived from an EMBL/GenBank/DDBJ whole genome shotgun (WGS) entry which is preliminary data.</text>
</comment>
<reference evidence="2 3" key="1">
    <citation type="submission" date="2020-08" db="EMBL/GenBank/DDBJ databases">
        <title>Genomic Encyclopedia of Type Strains, Phase III (KMG-III): the genomes of soil and plant-associated and newly described type strains.</title>
        <authorList>
            <person name="Whitman W."/>
        </authorList>
    </citation>
    <scope>NUCLEOTIDE SEQUENCE [LARGE SCALE GENOMIC DNA]</scope>
    <source>
        <strain evidence="2 3">CECT 3313</strain>
    </source>
</reference>
<accession>A0A7W9PSV5</accession>